<sequence>MSEKRLYLQAISSLGVSSRKLRRARRDTNAINAESFATVGIASAHRPAFIITVVDIGNRQSSRWSSNQLLWRVVYARHGPCRFSSLFPSLRFKSLNWKLMNTCLSHAFNEYVLEDFDFTVYTKRVLYKRQLNAAVSAQAKSMLAISAPDIIQFFVQKQNNKKELTVAEKEKDFH</sequence>
<keyword evidence="1" id="KW-1185">Reference proteome</keyword>
<reference evidence="2" key="1">
    <citation type="submission" date="2022-11" db="UniProtKB">
        <authorList>
            <consortium name="WormBaseParasite"/>
        </authorList>
    </citation>
    <scope>IDENTIFICATION</scope>
</reference>
<dbReference type="WBParaSite" id="nRc.2.0.1.t35240-RA">
    <property type="protein sequence ID" value="nRc.2.0.1.t35240-RA"/>
    <property type="gene ID" value="nRc.2.0.1.g35240"/>
</dbReference>
<accession>A0A915KA47</accession>
<dbReference type="AlphaFoldDB" id="A0A915KA47"/>
<protein>
    <submittedName>
        <fullName evidence="2">Uncharacterized protein</fullName>
    </submittedName>
</protein>
<dbReference type="Proteomes" id="UP000887565">
    <property type="component" value="Unplaced"/>
</dbReference>
<evidence type="ECO:0000313" key="2">
    <source>
        <dbReference type="WBParaSite" id="nRc.2.0.1.t35240-RA"/>
    </source>
</evidence>
<name>A0A915KA47_ROMCU</name>
<proteinExistence type="predicted"/>
<evidence type="ECO:0000313" key="1">
    <source>
        <dbReference type="Proteomes" id="UP000887565"/>
    </source>
</evidence>
<organism evidence="1 2">
    <name type="scientific">Romanomermis culicivorax</name>
    <name type="common">Nematode worm</name>
    <dbReference type="NCBI Taxonomy" id="13658"/>
    <lineage>
        <taxon>Eukaryota</taxon>
        <taxon>Metazoa</taxon>
        <taxon>Ecdysozoa</taxon>
        <taxon>Nematoda</taxon>
        <taxon>Enoplea</taxon>
        <taxon>Dorylaimia</taxon>
        <taxon>Mermithida</taxon>
        <taxon>Mermithoidea</taxon>
        <taxon>Mermithidae</taxon>
        <taxon>Romanomermis</taxon>
    </lineage>
</organism>